<accession>B5RN51</accession>
<reference evidence="2 4" key="1">
    <citation type="journal article" date="2008" name="PLoS Genet.">
        <title>The genome of Borrelia recurrentis, the agent of deadly louse-borne relapsing fever, is a degraded subset of tick-borne Borrelia duttonii.</title>
        <authorList>
            <person name="Lescot M."/>
            <person name="Audic S."/>
            <person name="Robert C."/>
            <person name="Nguyen T.T."/>
            <person name="Blanc G."/>
            <person name="Cutler S.J."/>
            <person name="Wincker P."/>
            <person name="Couloux A."/>
            <person name="Claverie J.-M."/>
            <person name="Raoult D."/>
            <person name="Drancourt M."/>
        </authorList>
    </citation>
    <scope>NUCLEOTIDE SEQUENCE [LARGE SCALE GENOMIC DNA]</scope>
    <source>
        <strain evidence="4">Ly</strain>
        <plasmid evidence="2">Ly</plasmid>
        <plasmid evidence="2">pl11</plasmid>
        <plasmid evidence="3">pl70</plasmid>
    </source>
</reference>
<sequence>MNFVYSRVVLIFCIICFASCGLLKTKNKSRLLQDLKNIDLKSDWKDNLKLNNDELGILTFFIDALKDELPKTRASAAHFNIYLKGDLSKVEEYVKRFFLKLHDKGKVKELLGYIKYGRDNSPNVEGRDEDLGMDAKEHYRIEVRLASVFDNYFMFLNPPSSGPSAVRSAKSPFVGGDPEDKVFDDIKGVCYEYRNSH</sequence>
<keyword evidence="4" id="KW-1185">Reference proteome</keyword>
<dbReference type="KEGG" id="bdu:BDU_2060"/>
<evidence type="ECO:0000313" key="3">
    <source>
        <dbReference type="EMBL" id="ACH94222.1"/>
    </source>
</evidence>
<dbReference type="Proteomes" id="UP000000611">
    <property type="component" value="Plasmid pl70"/>
</dbReference>
<name>B5RN51_BORDL</name>
<dbReference type="EMBL" id="CP000990">
    <property type="protein sequence ID" value="ACH94222.1"/>
    <property type="molecule type" value="Genomic_DNA"/>
</dbReference>
<dbReference type="RefSeq" id="WP_012537734.1">
    <property type="nucleotide sequence ID" value="NC_011224.1"/>
</dbReference>
<geneLocation type="plasmid" evidence="3 4">
    <name>pl70</name>
</geneLocation>
<keyword evidence="2" id="KW-0614">Plasmid</keyword>
<dbReference type="OrthoDB" id="353160at2"/>
<protein>
    <submittedName>
        <fullName evidence="2">Uncharacterized conserved protein</fullName>
    </submittedName>
</protein>
<dbReference type="HOGENOM" id="CLU_118005_0_0_12"/>
<proteinExistence type="predicted"/>
<dbReference type="EMBL" id="CP000977">
    <property type="protein sequence ID" value="ACH93787.1"/>
    <property type="molecule type" value="Genomic_DNA"/>
</dbReference>
<gene>
    <name evidence="2" type="ordered locus">BDU_16007</name>
    <name evidence="3" type="ordered locus">BDU_2060</name>
</gene>
<keyword evidence="1" id="KW-0812">Transmembrane</keyword>
<dbReference type="AlphaFoldDB" id="B5RN51"/>
<evidence type="ECO:0000313" key="2">
    <source>
        <dbReference type="EMBL" id="ACH93787.1"/>
    </source>
</evidence>
<keyword evidence="1" id="KW-1133">Transmembrane helix</keyword>
<dbReference type="KEGG" id="bdu:BDU_16007"/>
<feature type="transmembrane region" description="Helical" evidence="1">
    <location>
        <begin position="6"/>
        <end position="23"/>
    </location>
</feature>
<keyword evidence="1" id="KW-0472">Membrane</keyword>
<geneLocation type="plasmid" evidence="2 4">
    <name>pl11</name>
</geneLocation>
<dbReference type="Proteomes" id="UP000000611">
    <property type="component" value="Plasmid pl11"/>
</dbReference>
<evidence type="ECO:0000256" key="1">
    <source>
        <dbReference type="SAM" id="Phobius"/>
    </source>
</evidence>
<evidence type="ECO:0000313" key="4">
    <source>
        <dbReference type="Proteomes" id="UP000000611"/>
    </source>
</evidence>
<organism evidence="2 4">
    <name type="scientific">Borrelia duttonii (strain Ly)</name>
    <dbReference type="NCBI Taxonomy" id="412419"/>
    <lineage>
        <taxon>Bacteria</taxon>
        <taxon>Pseudomonadati</taxon>
        <taxon>Spirochaetota</taxon>
        <taxon>Spirochaetia</taxon>
        <taxon>Spirochaetales</taxon>
        <taxon>Borreliaceae</taxon>
        <taxon>Borrelia</taxon>
    </lineage>
</organism>